<sequence length="269" mass="31243">MASNESDEDDYMSDAFLTKCEDVRPGLVHSKKTSRQNEIEKKQKEKQKFIKETYKPKKVLEHEKREEGLNSAISSENKGFALLQKMGYKPGQAIGKQGQGRTEPVPVVLKLDGRGGLGKVADQKRRQEAVDKFRSHLQQKRQKMNEQLKTDFVNTMSSRKKAANIERDLYKSQKVCHHLDSDQNLESPKELYFWPKQVFQTNQDEEEETDEETDEENEEDTLESWEKLEVLTNYLRTQHIYCVWCGTRFEDSSDLAQNCPGSTSEDHDE</sequence>
<dbReference type="SMART" id="SM01173">
    <property type="entry name" value="DUF4187"/>
    <property type="match status" value="1"/>
</dbReference>
<protein>
    <recommendedName>
        <fullName evidence="2">G patch domain-containing protein 11</fullName>
    </recommendedName>
    <alternativeName>
        <fullName evidence="3">Coiled-coil domain-containing protein 75</fullName>
    </alternativeName>
</protein>
<dbReference type="AlphaFoldDB" id="A0A8J1XVV7"/>
<dbReference type="GO" id="GO:0000776">
    <property type="term" value="C:kinetochore"/>
    <property type="evidence" value="ECO:0007669"/>
    <property type="project" value="TreeGrafter"/>
</dbReference>
<evidence type="ECO:0000256" key="4">
    <source>
        <dbReference type="SAM" id="MobiDB-lite"/>
    </source>
</evidence>
<gene>
    <name evidence="5" type="ORF">OFUS_LOCUS16497</name>
</gene>
<dbReference type="InterPro" id="IPR025239">
    <property type="entry name" value="DUF4187"/>
</dbReference>
<dbReference type="InterPro" id="IPR039249">
    <property type="entry name" value="GPATCH11"/>
</dbReference>
<evidence type="ECO:0000256" key="2">
    <source>
        <dbReference type="ARBA" id="ARBA00021978"/>
    </source>
</evidence>
<evidence type="ECO:0000313" key="6">
    <source>
        <dbReference type="Proteomes" id="UP000749559"/>
    </source>
</evidence>
<dbReference type="Proteomes" id="UP000749559">
    <property type="component" value="Unassembled WGS sequence"/>
</dbReference>
<evidence type="ECO:0000256" key="1">
    <source>
        <dbReference type="ARBA" id="ARBA00007140"/>
    </source>
</evidence>
<feature type="region of interest" description="Disordered" evidence="4">
    <location>
        <begin position="197"/>
        <end position="223"/>
    </location>
</feature>
<dbReference type="Pfam" id="PF01585">
    <property type="entry name" value="G-patch"/>
    <property type="match status" value="1"/>
</dbReference>
<proteinExistence type="inferred from homology"/>
<evidence type="ECO:0000313" key="5">
    <source>
        <dbReference type="EMBL" id="CAH1791413.1"/>
    </source>
</evidence>
<reference evidence="5" key="1">
    <citation type="submission" date="2022-03" db="EMBL/GenBank/DDBJ databases">
        <authorList>
            <person name="Martin C."/>
        </authorList>
    </citation>
    <scope>NUCLEOTIDE SEQUENCE</scope>
</reference>
<evidence type="ECO:0000256" key="3">
    <source>
        <dbReference type="ARBA" id="ARBA00030688"/>
    </source>
</evidence>
<comment type="similarity">
    <text evidence="1">Belongs to the GPATCH11 family.</text>
</comment>
<dbReference type="EMBL" id="CAIIXF020000008">
    <property type="protein sequence ID" value="CAH1791413.1"/>
    <property type="molecule type" value="Genomic_DNA"/>
</dbReference>
<dbReference type="Pfam" id="PF13821">
    <property type="entry name" value="DUF4187"/>
    <property type="match status" value="1"/>
</dbReference>
<dbReference type="PANTHER" id="PTHR21032">
    <property type="entry name" value="G PATCH DOMAIN-CONTAINING PROTEIN 11"/>
    <property type="match status" value="1"/>
</dbReference>
<feature type="compositionally biased region" description="Basic and acidic residues" evidence="4">
    <location>
        <begin position="35"/>
        <end position="47"/>
    </location>
</feature>
<dbReference type="GO" id="GO:0003676">
    <property type="term" value="F:nucleic acid binding"/>
    <property type="evidence" value="ECO:0007669"/>
    <property type="project" value="InterPro"/>
</dbReference>
<dbReference type="SMART" id="SM00443">
    <property type="entry name" value="G_patch"/>
    <property type="match status" value="1"/>
</dbReference>
<name>A0A8J1XVV7_OWEFU</name>
<feature type="compositionally biased region" description="Acidic residues" evidence="4">
    <location>
        <begin position="203"/>
        <end position="223"/>
    </location>
</feature>
<dbReference type="PROSITE" id="PS50174">
    <property type="entry name" value="G_PATCH"/>
    <property type="match status" value="1"/>
</dbReference>
<dbReference type="PANTHER" id="PTHR21032:SF0">
    <property type="entry name" value="G PATCH DOMAIN-CONTAINING PROTEIN 11"/>
    <property type="match status" value="1"/>
</dbReference>
<comment type="caution">
    <text evidence="5">The sequence shown here is derived from an EMBL/GenBank/DDBJ whole genome shotgun (WGS) entry which is preliminary data.</text>
</comment>
<accession>A0A8J1XVV7</accession>
<organism evidence="5 6">
    <name type="scientific">Owenia fusiformis</name>
    <name type="common">Polychaete worm</name>
    <dbReference type="NCBI Taxonomy" id="6347"/>
    <lineage>
        <taxon>Eukaryota</taxon>
        <taxon>Metazoa</taxon>
        <taxon>Spiralia</taxon>
        <taxon>Lophotrochozoa</taxon>
        <taxon>Annelida</taxon>
        <taxon>Polychaeta</taxon>
        <taxon>Sedentaria</taxon>
        <taxon>Canalipalpata</taxon>
        <taxon>Sabellida</taxon>
        <taxon>Oweniida</taxon>
        <taxon>Oweniidae</taxon>
        <taxon>Owenia</taxon>
    </lineage>
</organism>
<dbReference type="InterPro" id="IPR000467">
    <property type="entry name" value="G_patch_dom"/>
</dbReference>
<feature type="region of interest" description="Disordered" evidence="4">
    <location>
        <begin position="27"/>
        <end position="47"/>
    </location>
</feature>
<keyword evidence="6" id="KW-1185">Reference proteome</keyword>
<dbReference type="OrthoDB" id="786951at2759"/>